<comment type="caution">
    <text evidence="2">The sequence shown here is derived from an EMBL/GenBank/DDBJ whole genome shotgun (WGS) entry which is preliminary data.</text>
</comment>
<proteinExistence type="predicted"/>
<gene>
    <name evidence="2" type="ORF">MVEN_00786800</name>
</gene>
<reference evidence="2" key="1">
    <citation type="submission" date="2020-05" db="EMBL/GenBank/DDBJ databases">
        <title>Mycena genomes resolve the evolution of fungal bioluminescence.</title>
        <authorList>
            <person name="Tsai I.J."/>
        </authorList>
    </citation>
    <scope>NUCLEOTIDE SEQUENCE</scope>
    <source>
        <strain evidence="2">CCC161011</strain>
    </source>
</reference>
<accession>A0A8H6YK70</accession>
<feature type="region of interest" description="Disordered" evidence="1">
    <location>
        <begin position="241"/>
        <end position="268"/>
    </location>
</feature>
<dbReference type="OrthoDB" id="2988058at2759"/>
<name>A0A8H6YK70_9AGAR</name>
<protein>
    <submittedName>
        <fullName evidence="2">Uncharacterized protein</fullName>
    </submittedName>
</protein>
<dbReference type="Proteomes" id="UP000620124">
    <property type="component" value="Unassembled WGS sequence"/>
</dbReference>
<feature type="compositionally biased region" description="Polar residues" evidence="1">
    <location>
        <begin position="251"/>
        <end position="268"/>
    </location>
</feature>
<dbReference type="AlphaFoldDB" id="A0A8H6YK70"/>
<evidence type="ECO:0000313" key="3">
    <source>
        <dbReference type="Proteomes" id="UP000620124"/>
    </source>
</evidence>
<evidence type="ECO:0000256" key="1">
    <source>
        <dbReference type="SAM" id="MobiDB-lite"/>
    </source>
</evidence>
<evidence type="ECO:0000313" key="2">
    <source>
        <dbReference type="EMBL" id="KAF7360557.1"/>
    </source>
</evidence>
<keyword evidence="3" id="KW-1185">Reference proteome</keyword>
<feature type="region of interest" description="Disordered" evidence="1">
    <location>
        <begin position="40"/>
        <end position="102"/>
    </location>
</feature>
<feature type="compositionally biased region" description="Basic and acidic residues" evidence="1">
    <location>
        <begin position="70"/>
        <end position="102"/>
    </location>
</feature>
<organism evidence="2 3">
    <name type="scientific">Mycena venus</name>
    <dbReference type="NCBI Taxonomy" id="2733690"/>
    <lineage>
        <taxon>Eukaryota</taxon>
        <taxon>Fungi</taxon>
        <taxon>Dikarya</taxon>
        <taxon>Basidiomycota</taxon>
        <taxon>Agaricomycotina</taxon>
        <taxon>Agaricomycetes</taxon>
        <taxon>Agaricomycetidae</taxon>
        <taxon>Agaricales</taxon>
        <taxon>Marasmiineae</taxon>
        <taxon>Mycenaceae</taxon>
        <taxon>Mycena</taxon>
    </lineage>
</organism>
<sequence length="268" mass="29597">MFALTTCTRRRIALSVRRLHHDIPRPGIVFPVEHIDIGPAAQPSSTPLNPADVHKVARSPKPPPLQQSQAHHDHPPPESKSEQEHPVSVNIERKPTDPDGPREIVDVTVKINPVAVLAWVATFFIVKWFWKRWNEADERITQAARLVADAPNLAVLQEDTDALAAHLDALMRVLLPPRLQDEFAQALARRRAQGEIGKAAIAEACAQLHATIQDQSLGKADRAWKFSVIIGRFMGRDSGLKAKQTAGESVPESTEFSDSPTDYPTSKA</sequence>
<dbReference type="EMBL" id="JACAZI010000005">
    <property type="protein sequence ID" value="KAF7360557.1"/>
    <property type="molecule type" value="Genomic_DNA"/>
</dbReference>